<evidence type="ECO:0000313" key="2">
    <source>
        <dbReference type="Proteomes" id="UP001596058"/>
    </source>
</evidence>
<dbReference type="PIRSF" id="PIRSF000880">
    <property type="entry name" value="Eryth_est"/>
    <property type="match status" value="1"/>
</dbReference>
<dbReference type="Gene3D" id="1.20.1440.30">
    <property type="entry name" value="Biosynthetic Protein domain"/>
    <property type="match status" value="1"/>
</dbReference>
<dbReference type="CDD" id="cd14728">
    <property type="entry name" value="Ere-like"/>
    <property type="match status" value="1"/>
</dbReference>
<dbReference type="GO" id="GO:0016787">
    <property type="term" value="F:hydrolase activity"/>
    <property type="evidence" value="ECO:0007669"/>
    <property type="project" value="UniProtKB-KW"/>
</dbReference>
<dbReference type="InterPro" id="IPR016273">
    <property type="entry name" value="Emycin_Estase_proteobac"/>
</dbReference>
<dbReference type="SUPFAM" id="SSF159501">
    <property type="entry name" value="EreA/ChaN-like"/>
    <property type="match status" value="1"/>
</dbReference>
<dbReference type="EC" id="3.1.1.-" evidence="1"/>
<proteinExistence type="predicted"/>
<protein>
    <submittedName>
        <fullName evidence="1">Erythromycin esterase family protein</fullName>
        <ecNumber evidence="1">3.1.1.-</ecNumber>
    </submittedName>
</protein>
<dbReference type="Gene3D" id="3.40.1660.10">
    <property type="entry name" value="EreA-like (biosynthetic domain)"/>
    <property type="match status" value="1"/>
</dbReference>
<keyword evidence="1" id="KW-0378">Hydrolase</keyword>
<dbReference type="PANTHER" id="PTHR31299:SF0">
    <property type="entry name" value="ESTERASE, PUTATIVE (AFU_ORTHOLOGUE AFUA_1G05850)-RELATED"/>
    <property type="match status" value="1"/>
</dbReference>
<name>A0ABW1DAP5_9ACTN</name>
<dbReference type="EMBL" id="JBHSPA010000097">
    <property type="protein sequence ID" value="MFC5833786.1"/>
    <property type="molecule type" value="Genomic_DNA"/>
</dbReference>
<organism evidence="1 2">
    <name type="scientific">Nonomuraea insulae</name>
    <dbReference type="NCBI Taxonomy" id="1616787"/>
    <lineage>
        <taxon>Bacteria</taxon>
        <taxon>Bacillati</taxon>
        <taxon>Actinomycetota</taxon>
        <taxon>Actinomycetes</taxon>
        <taxon>Streptosporangiales</taxon>
        <taxon>Streptosporangiaceae</taxon>
        <taxon>Nonomuraea</taxon>
    </lineage>
</organism>
<dbReference type="Gene3D" id="3.30.1870.10">
    <property type="entry name" value="EreA-like, domain 2"/>
    <property type="match status" value="1"/>
</dbReference>
<comment type="caution">
    <text evidence="1">The sequence shown here is derived from an EMBL/GenBank/DDBJ whole genome shotgun (WGS) entry which is preliminary data.</text>
</comment>
<dbReference type="Proteomes" id="UP001596058">
    <property type="component" value="Unassembled WGS sequence"/>
</dbReference>
<sequence length="425" mass="45814">MPAPSHHNPFADWLDGHATPLTHLDPDAPLDDLEPLRELIGDARVVAVGENSHFISEFSRLRRRILRFLVERCDFTVLAFEYGFSEGFPLDAWAQGEGTDDDLTAQLAEAIPVGVDESLRWVRRHNATAATPVRFAGIDIPAAGGSLLPALAPVADYLRQVDPETLPAIQKAMRIAESFAGSSAASAAPAWTRLTSAEQDSLSAALMRLLIRFRAVAPLYLSRSDQHSYDIALRRLEAACNADYGFRAMAGLYAGNGLTADTSARDVYMAGSVVWHLEHLGPGTRIVLAAHNAHIQKTPVSFNGHLTGLPMGQHLHDSLGDDYVALALTSITGHTADMRPDENARFGFAIDNTALEPPEPGSVEAAFADADLGLSIADLRQARTEVSTGPDRIRIQSAYLHTPILDAFDGILTTPTSTVADDVES</sequence>
<dbReference type="InterPro" id="IPR052036">
    <property type="entry name" value="Hydrolase/PRTase-associated"/>
</dbReference>
<keyword evidence="2" id="KW-1185">Reference proteome</keyword>
<dbReference type="Pfam" id="PF05139">
    <property type="entry name" value="Erythro_esteras"/>
    <property type="match status" value="1"/>
</dbReference>
<evidence type="ECO:0000313" key="1">
    <source>
        <dbReference type="EMBL" id="MFC5833786.1"/>
    </source>
</evidence>
<gene>
    <name evidence="1" type="ORF">ACFPZ3_58940</name>
</gene>
<dbReference type="PANTHER" id="PTHR31299">
    <property type="entry name" value="ESTERASE, PUTATIVE (AFU_ORTHOLOGUE AFUA_1G05850)-RELATED"/>
    <property type="match status" value="1"/>
</dbReference>
<dbReference type="InterPro" id="IPR007815">
    <property type="entry name" value="Emycin_Estase"/>
</dbReference>
<dbReference type="RefSeq" id="WP_379523203.1">
    <property type="nucleotide sequence ID" value="NZ_JBHSPA010000097.1"/>
</dbReference>
<reference evidence="2" key="1">
    <citation type="journal article" date="2019" name="Int. J. Syst. Evol. Microbiol.">
        <title>The Global Catalogue of Microorganisms (GCM) 10K type strain sequencing project: providing services to taxonomists for standard genome sequencing and annotation.</title>
        <authorList>
            <consortium name="The Broad Institute Genomics Platform"/>
            <consortium name="The Broad Institute Genome Sequencing Center for Infectious Disease"/>
            <person name="Wu L."/>
            <person name="Ma J."/>
        </authorList>
    </citation>
    <scope>NUCLEOTIDE SEQUENCE [LARGE SCALE GENOMIC DNA]</scope>
    <source>
        <strain evidence="2">CCUG 53903</strain>
    </source>
</reference>
<accession>A0ABW1DAP5</accession>